<reference evidence="1 2" key="2">
    <citation type="submission" date="2020-04" db="EMBL/GenBank/DDBJ databases">
        <title>Genome sequencing and assembly of multiple isolates from the Colletotrichum gloeosporioides species complex.</title>
        <authorList>
            <person name="Gan P."/>
            <person name="Shirasu K."/>
        </authorList>
    </citation>
    <scope>NUCLEOTIDE SEQUENCE [LARGE SCALE GENOMIC DNA]</scope>
    <source>
        <strain evidence="1 2">Nara gc5</strain>
    </source>
</reference>
<dbReference type="RefSeq" id="XP_066009151.1">
    <property type="nucleotide sequence ID" value="XM_066151481.1"/>
</dbReference>
<comment type="caution">
    <text evidence="1">The sequence shown here is derived from an EMBL/GenBank/DDBJ whole genome shotgun (WGS) entry which is preliminary data.</text>
</comment>
<dbReference type="AlphaFoldDB" id="A0A7J6JC82"/>
<sequence length="85" mass="9574">MEEILVDGFFVEDGVDDGRNKDVDPAIPIRRLQVDRCKLVVATADDTQPKLEGASRTTLERLGRGARPRRQHFCAFQYPFATGHC</sequence>
<keyword evidence="2" id="KW-1185">Reference proteome</keyword>
<gene>
    <name evidence="1" type="ORF">CGGC5_v005604</name>
</gene>
<dbReference type="GeneID" id="90979800"/>
<organism evidence="1 2">
    <name type="scientific">Colletotrichum fructicola (strain Nara gc5)</name>
    <name type="common">Anthracnose fungus</name>
    <name type="synonym">Colletotrichum gloeosporioides (strain Nara gc5)</name>
    <dbReference type="NCBI Taxonomy" id="1213859"/>
    <lineage>
        <taxon>Eukaryota</taxon>
        <taxon>Fungi</taxon>
        <taxon>Dikarya</taxon>
        <taxon>Ascomycota</taxon>
        <taxon>Pezizomycotina</taxon>
        <taxon>Sordariomycetes</taxon>
        <taxon>Hypocreomycetidae</taxon>
        <taxon>Glomerellales</taxon>
        <taxon>Glomerellaceae</taxon>
        <taxon>Colletotrichum</taxon>
        <taxon>Colletotrichum gloeosporioides species complex</taxon>
    </lineage>
</organism>
<protein>
    <submittedName>
        <fullName evidence="1">Uncharacterized protein</fullName>
    </submittedName>
</protein>
<evidence type="ECO:0000313" key="2">
    <source>
        <dbReference type="Proteomes" id="UP000011096"/>
    </source>
</evidence>
<evidence type="ECO:0000313" key="1">
    <source>
        <dbReference type="EMBL" id="KAF4486920.1"/>
    </source>
</evidence>
<dbReference type="InParanoid" id="A0A7J6JC82"/>
<dbReference type="OrthoDB" id="10300663at2759"/>
<proteinExistence type="predicted"/>
<dbReference type="EMBL" id="ANPB02000003">
    <property type="protein sequence ID" value="KAF4486920.1"/>
    <property type="molecule type" value="Genomic_DNA"/>
</dbReference>
<accession>A0A7J6JC82</accession>
<name>A0A7J6JC82_COLFN</name>
<dbReference type="Proteomes" id="UP000011096">
    <property type="component" value="Unassembled WGS sequence"/>
</dbReference>
<reference evidence="1 2" key="1">
    <citation type="submission" date="2012-08" db="EMBL/GenBank/DDBJ databases">
        <authorList>
            <person name="Gan P.H.P."/>
            <person name="Ikeda K."/>
            <person name="Irieda H."/>
            <person name="Narusaka M."/>
            <person name="O'Connell R.J."/>
            <person name="Narusaka Y."/>
            <person name="Takano Y."/>
            <person name="Kubo Y."/>
            <person name="Shirasu K."/>
        </authorList>
    </citation>
    <scope>NUCLEOTIDE SEQUENCE [LARGE SCALE GENOMIC DNA]</scope>
    <source>
        <strain evidence="1 2">Nara gc5</strain>
    </source>
</reference>